<keyword evidence="1" id="KW-0812">Transmembrane</keyword>
<dbReference type="InterPro" id="IPR012902">
    <property type="entry name" value="N_methyl_site"/>
</dbReference>
<gene>
    <name evidence="2" type="ORF">D4A47_14035</name>
</gene>
<name>A0A498CJ87_9FIRM</name>
<protein>
    <submittedName>
        <fullName evidence="2">Type II secretion system protein</fullName>
    </submittedName>
</protein>
<accession>A0A498CJ87</accession>
<sequence>MRRKIGKPLRDKRGFTLIESVLGVLLFALVMTVVAA</sequence>
<evidence type="ECO:0000313" key="3">
    <source>
        <dbReference type="Proteomes" id="UP000276301"/>
    </source>
</evidence>
<evidence type="ECO:0000313" key="2">
    <source>
        <dbReference type="EMBL" id="RLL06062.1"/>
    </source>
</evidence>
<dbReference type="EMBL" id="RCHT01000074">
    <property type="protein sequence ID" value="RLL06062.1"/>
    <property type="molecule type" value="Genomic_DNA"/>
</dbReference>
<dbReference type="AlphaFoldDB" id="A0A498CJ87"/>
<feature type="non-terminal residue" evidence="2">
    <location>
        <position position="36"/>
    </location>
</feature>
<organism evidence="2 3">
    <name type="scientific">Anaerotruncus massiliensis</name>
    <name type="common">ex Liu et al. 2021</name>
    <dbReference type="NCBI Taxonomy" id="2321404"/>
    <lineage>
        <taxon>Bacteria</taxon>
        <taxon>Bacillati</taxon>
        <taxon>Bacillota</taxon>
        <taxon>Clostridia</taxon>
        <taxon>Eubacteriales</taxon>
        <taxon>Oscillospiraceae</taxon>
        <taxon>Anaerotruncus</taxon>
    </lineage>
</organism>
<comment type="caution">
    <text evidence="2">The sequence shown here is derived from an EMBL/GenBank/DDBJ whole genome shotgun (WGS) entry which is preliminary data.</text>
</comment>
<dbReference type="Proteomes" id="UP000276301">
    <property type="component" value="Unassembled WGS sequence"/>
</dbReference>
<evidence type="ECO:0000256" key="1">
    <source>
        <dbReference type="SAM" id="Phobius"/>
    </source>
</evidence>
<dbReference type="PROSITE" id="PS00409">
    <property type="entry name" value="PROKAR_NTER_METHYL"/>
    <property type="match status" value="1"/>
</dbReference>
<keyword evidence="3" id="KW-1185">Reference proteome</keyword>
<proteinExistence type="predicted"/>
<keyword evidence="1" id="KW-1133">Transmembrane helix</keyword>
<dbReference type="Pfam" id="PF07963">
    <property type="entry name" value="N_methyl"/>
    <property type="match status" value="1"/>
</dbReference>
<reference evidence="2 3" key="1">
    <citation type="submission" date="2018-10" db="EMBL/GenBank/DDBJ databases">
        <title>Anaerotruncus faecis sp. nov., isolated from human feces.</title>
        <authorList>
            <person name="Wang Y.-J."/>
        </authorList>
    </citation>
    <scope>NUCLEOTIDE SEQUENCE [LARGE SCALE GENOMIC DNA]</scope>
    <source>
        <strain evidence="2 3">22A2-44</strain>
    </source>
</reference>
<keyword evidence="1" id="KW-0472">Membrane</keyword>
<feature type="transmembrane region" description="Helical" evidence="1">
    <location>
        <begin position="15"/>
        <end position="35"/>
    </location>
</feature>
<dbReference type="NCBIfam" id="TIGR02532">
    <property type="entry name" value="IV_pilin_GFxxxE"/>
    <property type="match status" value="1"/>
</dbReference>
<dbReference type="RefSeq" id="WP_147437580.1">
    <property type="nucleotide sequence ID" value="NZ_RCHT01000074.1"/>
</dbReference>